<sequence>MSATVSRRRLFGLGAAVGAAVLLDPLGSSARAATDSAEAESCLPNGFPLPNGFNPEGITIDALGRAYLGSLANGDIYRASLATGQGEVISAGLGPGSPSLGLKIDGRGRLFVSGGWGGDARVIDARTGAILASYHLATSADTFVNDVVLTPGMAWFTESAQPVLYGLPLAASGRLPDPSEVVRLPLSGDFEPVPQGSVGSNGIETTPDGTALLVVNMTTGSLYRIDPRTGVARRTDLGGADLVNGDGLLRQGRELFAVRNFSNEVAVVKLDRTGLHGEITRRITDPRFRIPATVAAYRDRLYIPNGRFDTPPTPTTDYDVVAVPRG</sequence>
<name>A0AAU8K0H8_9ACTN</name>
<dbReference type="AlphaFoldDB" id="A0AAU8K0H8"/>
<accession>A0AAU8K0H8</accession>
<evidence type="ECO:0000313" key="1">
    <source>
        <dbReference type="EMBL" id="XCM82156.1"/>
    </source>
</evidence>
<protein>
    <submittedName>
        <fullName evidence="1">Superoxide dismutase</fullName>
    </submittedName>
</protein>
<dbReference type="EMBL" id="CP159872">
    <property type="protein sequence ID" value="XCM82156.1"/>
    <property type="molecule type" value="Genomic_DNA"/>
</dbReference>
<proteinExistence type="predicted"/>
<dbReference type="PROSITE" id="PS51318">
    <property type="entry name" value="TAT"/>
    <property type="match status" value="1"/>
</dbReference>
<dbReference type="InterPro" id="IPR006311">
    <property type="entry name" value="TAT_signal"/>
</dbReference>
<dbReference type="Gene3D" id="2.120.10.30">
    <property type="entry name" value="TolB, C-terminal domain"/>
    <property type="match status" value="1"/>
</dbReference>
<organism evidence="1">
    <name type="scientific">Kitasatospora camelliae</name>
    <dbReference type="NCBI Taxonomy" id="3156397"/>
    <lineage>
        <taxon>Bacteria</taxon>
        <taxon>Bacillati</taxon>
        <taxon>Actinomycetota</taxon>
        <taxon>Actinomycetes</taxon>
        <taxon>Kitasatosporales</taxon>
        <taxon>Streptomycetaceae</taxon>
        <taxon>Kitasatospora</taxon>
    </lineage>
</organism>
<dbReference type="SUPFAM" id="SSF63829">
    <property type="entry name" value="Calcium-dependent phosphotriesterase"/>
    <property type="match status" value="1"/>
</dbReference>
<dbReference type="RefSeq" id="WP_354643083.1">
    <property type="nucleotide sequence ID" value="NZ_CP159872.1"/>
</dbReference>
<gene>
    <name evidence="1" type="ORF">ABWK59_26240</name>
</gene>
<reference evidence="1" key="1">
    <citation type="submission" date="2024-06" db="EMBL/GenBank/DDBJ databases">
        <title>The genome sequences of Kitasatospora sp. strain HUAS MG31.</title>
        <authorList>
            <person name="Mo P."/>
        </authorList>
    </citation>
    <scope>NUCLEOTIDE SEQUENCE</scope>
    <source>
        <strain evidence="1">HUAS MG31</strain>
    </source>
</reference>
<dbReference type="KEGG" id="kcm:ABWK59_26240"/>
<dbReference type="InterPro" id="IPR011042">
    <property type="entry name" value="6-blade_b-propeller_TolB-like"/>
</dbReference>